<dbReference type="InterPro" id="IPR047654">
    <property type="entry name" value="IS1634_transpos"/>
</dbReference>
<reference evidence="1 2" key="1">
    <citation type="journal article" date="2020" name="ISME J.">
        <title>Comparative genomics reveals insights into cyanobacterial evolution and habitat adaptation.</title>
        <authorList>
            <person name="Chen M.Y."/>
            <person name="Teng W.K."/>
            <person name="Zhao L."/>
            <person name="Hu C.X."/>
            <person name="Zhou Y.K."/>
            <person name="Han B.P."/>
            <person name="Song L.R."/>
            <person name="Shu W.S."/>
        </authorList>
    </citation>
    <scope>NUCLEOTIDE SEQUENCE [LARGE SCALE GENOMIC DNA]</scope>
    <source>
        <strain evidence="1 2">FACHB-248</strain>
    </source>
</reference>
<dbReference type="Proteomes" id="UP000660380">
    <property type="component" value="Unassembled WGS sequence"/>
</dbReference>
<proteinExistence type="predicted"/>
<dbReference type="EMBL" id="JACJTA010000051">
    <property type="protein sequence ID" value="MBD2606917.1"/>
    <property type="molecule type" value="Genomic_DNA"/>
</dbReference>
<dbReference type="PANTHER" id="PTHR34614:SF2">
    <property type="entry name" value="TRANSPOSASE IS4-LIKE DOMAIN-CONTAINING PROTEIN"/>
    <property type="match status" value="1"/>
</dbReference>
<evidence type="ECO:0000313" key="2">
    <source>
        <dbReference type="Proteomes" id="UP000660380"/>
    </source>
</evidence>
<dbReference type="NCBIfam" id="NF033559">
    <property type="entry name" value="transpos_IS1634"/>
    <property type="match status" value="1"/>
</dbReference>
<dbReference type="RefSeq" id="WP_038298298.1">
    <property type="nucleotide sequence ID" value="NZ_JACJTA010000051.1"/>
</dbReference>
<comment type="caution">
    <text evidence="1">The sequence shown here is derived from an EMBL/GenBank/DDBJ whole genome shotgun (WGS) entry which is preliminary data.</text>
</comment>
<dbReference type="PANTHER" id="PTHR34614">
    <property type="match status" value="1"/>
</dbReference>
<sequence>MWVKWLSRVPLSITEAKNLVSDISDSELIKSQINGYSYVVKRSNYASVEQRWLVVESEARKKSDLRQLEKRIPKLETSAISQLKKLQKEEFNCHQDAMKAALKLSKSFKYYHLDNIQIHEKKLSDKTKYQECFYQVSATLLKDDAAINSEIQSAGRFILATNILDENILSNSEMISEYKAQQCCERGFGFLKDPLFFADSIFLKTAKRIEALAMVMALCLLVYTLAQRQMRAALLSSKSTVKNQLGKPTERPTLRWIFQCFQSIHLVALNNEKEISNLTDYRQFILSLFPEECHLYYQS</sequence>
<evidence type="ECO:0000313" key="1">
    <source>
        <dbReference type="EMBL" id="MBD2606917.1"/>
    </source>
</evidence>
<keyword evidence="2" id="KW-1185">Reference proteome</keyword>
<name>A0ABR8GTT8_9CYAN</name>
<organism evidence="1 2">
    <name type="scientific">Scytonema hofmannii FACHB-248</name>
    <dbReference type="NCBI Taxonomy" id="1842502"/>
    <lineage>
        <taxon>Bacteria</taxon>
        <taxon>Bacillati</taxon>
        <taxon>Cyanobacteriota</taxon>
        <taxon>Cyanophyceae</taxon>
        <taxon>Nostocales</taxon>
        <taxon>Scytonemataceae</taxon>
        <taxon>Scytonema</taxon>
    </lineage>
</organism>
<accession>A0ABR8GTT8</accession>
<protein>
    <submittedName>
        <fullName evidence="1">IS1634 family transposase</fullName>
    </submittedName>
</protein>
<gene>
    <name evidence="1" type="ORF">H6G81_20870</name>
</gene>